<accession>A0A1H9VJ15</accession>
<feature type="transmembrane region" description="Helical" evidence="1">
    <location>
        <begin position="35"/>
        <end position="55"/>
    </location>
</feature>
<comment type="caution">
    <text evidence="2">The sequence shown here is derived from an EMBL/GenBank/DDBJ whole genome shotgun (WGS) entry which is preliminary data.</text>
</comment>
<protein>
    <recommendedName>
        <fullName evidence="4">Intracellular septation protein A</fullName>
    </recommendedName>
</protein>
<keyword evidence="3" id="KW-1185">Reference proteome</keyword>
<sequence>MSKARELLEEIKSVVSGKTVDAVFPPFLFVFSNSFFGLNTAVGIALVSALILGVLRLFRKENWFYALGGFLGVVFASGFAYLTDNAANYFIPTVISSAAIVLAALTTLVIGKPLAAWVSHLTRGWPLEWFWRQDIKPAYTEVTWLWLLFFLFRLIIHVVLLVDGDALTLVWVNTILGWPGIITLLIISYIYGIARLKKLKGPGVEEFIAGKEAPWKGQTRGF</sequence>
<evidence type="ECO:0000313" key="2">
    <source>
        <dbReference type="EMBL" id="SES21705.1"/>
    </source>
</evidence>
<dbReference type="Proteomes" id="UP000199318">
    <property type="component" value="Unassembled WGS sequence"/>
</dbReference>
<reference evidence="3" key="1">
    <citation type="submission" date="2016-10" db="EMBL/GenBank/DDBJ databases">
        <authorList>
            <person name="de Groot N.N."/>
        </authorList>
    </citation>
    <scope>NUCLEOTIDE SEQUENCE [LARGE SCALE GENOMIC DNA]</scope>
    <source>
        <strain evidence="3">10nlg</strain>
    </source>
</reference>
<feature type="transmembrane region" description="Helical" evidence="1">
    <location>
        <begin position="168"/>
        <end position="191"/>
    </location>
</feature>
<dbReference type="OrthoDB" id="2110964at2"/>
<keyword evidence="1" id="KW-0812">Transmembrane</keyword>
<evidence type="ECO:0000256" key="1">
    <source>
        <dbReference type="SAM" id="Phobius"/>
    </source>
</evidence>
<evidence type="ECO:0008006" key="4">
    <source>
        <dbReference type="Google" id="ProtNLM"/>
    </source>
</evidence>
<dbReference type="Pfam" id="PF11361">
    <property type="entry name" value="DUF3159"/>
    <property type="match status" value="1"/>
</dbReference>
<feature type="transmembrane region" description="Helical" evidence="1">
    <location>
        <begin position="89"/>
        <end position="110"/>
    </location>
</feature>
<dbReference type="RefSeq" id="WP_093073836.1">
    <property type="nucleotide sequence ID" value="NZ_BJVE01000041.1"/>
</dbReference>
<dbReference type="AlphaFoldDB" id="A0A1H9VJ15"/>
<dbReference type="InterPro" id="IPR016566">
    <property type="entry name" value="UCP010219"/>
</dbReference>
<feature type="transmembrane region" description="Helical" evidence="1">
    <location>
        <begin position="142"/>
        <end position="162"/>
    </location>
</feature>
<feature type="transmembrane region" description="Helical" evidence="1">
    <location>
        <begin position="62"/>
        <end position="83"/>
    </location>
</feature>
<gene>
    <name evidence="2" type="ORF">SAMN05444126_12118</name>
</gene>
<dbReference type="EMBL" id="FOGV01000021">
    <property type="protein sequence ID" value="SES21705.1"/>
    <property type="molecule type" value="Genomic_DNA"/>
</dbReference>
<keyword evidence="1" id="KW-1133">Transmembrane helix</keyword>
<name>A0A1H9VJ15_9BACI</name>
<evidence type="ECO:0000313" key="3">
    <source>
        <dbReference type="Proteomes" id="UP000199318"/>
    </source>
</evidence>
<organism evidence="2 3">
    <name type="scientific">Salisediminibacterium halotolerans</name>
    <dbReference type="NCBI Taxonomy" id="517425"/>
    <lineage>
        <taxon>Bacteria</taxon>
        <taxon>Bacillati</taxon>
        <taxon>Bacillota</taxon>
        <taxon>Bacilli</taxon>
        <taxon>Bacillales</taxon>
        <taxon>Bacillaceae</taxon>
        <taxon>Salisediminibacterium</taxon>
    </lineage>
</organism>
<proteinExistence type="predicted"/>
<dbReference type="STRING" id="1464123.SAMN05444126_12118"/>
<keyword evidence="1" id="KW-0472">Membrane</keyword>